<keyword evidence="7" id="KW-1015">Disulfide bond</keyword>
<dbReference type="InterPro" id="IPR036179">
    <property type="entry name" value="Ig-like_dom_sf"/>
</dbReference>
<dbReference type="GO" id="GO:0006955">
    <property type="term" value="P:immune response"/>
    <property type="evidence" value="ECO:0007669"/>
    <property type="project" value="TreeGrafter"/>
</dbReference>
<dbReference type="GO" id="GO:0007166">
    <property type="term" value="P:cell surface receptor signaling pathway"/>
    <property type="evidence" value="ECO:0007669"/>
    <property type="project" value="TreeGrafter"/>
</dbReference>
<feature type="region of interest" description="Disordered" evidence="11">
    <location>
        <begin position="191"/>
        <end position="227"/>
    </location>
</feature>
<dbReference type="AlphaFoldDB" id="A0A674IW69"/>
<dbReference type="GO" id="GO:0031295">
    <property type="term" value="P:T cell costimulation"/>
    <property type="evidence" value="ECO:0007669"/>
    <property type="project" value="TreeGrafter"/>
</dbReference>
<dbReference type="Pfam" id="PF07686">
    <property type="entry name" value="V-set"/>
    <property type="match status" value="1"/>
</dbReference>
<keyword evidence="9" id="KW-0325">Glycoprotein</keyword>
<feature type="domain" description="Ig-like" evidence="12">
    <location>
        <begin position="38"/>
        <end position="134"/>
    </location>
</feature>
<evidence type="ECO:0000256" key="11">
    <source>
        <dbReference type="SAM" id="MobiDB-lite"/>
    </source>
</evidence>
<dbReference type="PANTHER" id="PTHR25466:SF9">
    <property type="entry name" value="FIBRONECTIN TYPE-III DOMAIN-CONTAINING PROTEIN"/>
    <property type="match status" value="1"/>
</dbReference>
<evidence type="ECO:0000256" key="9">
    <source>
        <dbReference type="ARBA" id="ARBA00023180"/>
    </source>
</evidence>
<evidence type="ECO:0000313" key="14">
    <source>
        <dbReference type="Proteomes" id="UP000472274"/>
    </source>
</evidence>
<dbReference type="Gene3D" id="2.60.40.10">
    <property type="entry name" value="Immunoglobulins"/>
    <property type="match status" value="1"/>
</dbReference>
<keyword evidence="8" id="KW-0675">Receptor</keyword>
<evidence type="ECO:0000256" key="4">
    <source>
        <dbReference type="ARBA" id="ARBA00022729"/>
    </source>
</evidence>
<dbReference type="Proteomes" id="UP000472274">
    <property type="component" value="Unplaced"/>
</dbReference>
<dbReference type="GO" id="GO:0009897">
    <property type="term" value="C:external side of plasma membrane"/>
    <property type="evidence" value="ECO:0007669"/>
    <property type="project" value="TreeGrafter"/>
</dbReference>
<keyword evidence="5" id="KW-1133">Transmembrane helix</keyword>
<accession>A0A674IW69</accession>
<evidence type="ECO:0000256" key="3">
    <source>
        <dbReference type="ARBA" id="ARBA00022692"/>
    </source>
</evidence>
<organism evidence="13 14">
    <name type="scientific">Terrapene triunguis</name>
    <name type="common">Three-toed box turtle</name>
    <dbReference type="NCBI Taxonomy" id="2587831"/>
    <lineage>
        <taxon>Eukaryota</taxon>
        <taxon>Metazoa</taxon>
        <taxon>Chordata</taxon>
        <taxon>Craniata</taxon>
        <taxon>Vertebrata</taxon>
        <taxon>Euteleostomi</taxon>
        <taxon>Archelosauria</taxon>
        <taxon>Testudinata</taxon>
        <taxon>Testudines</taxon>
        <taxon>Cryptodira</taxon>
        <taxon>Durocryptodira</taxon>
        <taxon>Testudinoidea</taxon>
        <taxon>Emydidae</taxon>
        <taxon>Terrapene</taxon>
    </lineage>
</organism>
<evidence type="ECO:0000256" key="8">
    <source>
        <dbReference type="ARBA" id="ARBA00023170"/>
    </source>
</evidence>
<protein>
    <recommendedName>
        <fullName evidence="12">Ig-like domain-containing protein</fullName>
    </recommendedName>
</protein>
<dbReference type="PROSITE" id="PS50835">
    <property type="entry name" value="IG_LIKE"/>
    <property type="match status" value="1"/>
</dbReference>
<evidence type="ECO:0000256" key="7">
    <source>
        <dbReference type="ARBA" id="ARBA00023157"/>
    </source>
</evidence>
<comment type="subcellular location">
    <subcellularLocation>
        <location evidence="1">Cell membrane</location>
        <topology evidence="1">Single-pass type I membrane protein</topology>
    </subcellularLocation>
</comment>
<evidence type="ECO:0000256" key="5">
    <source>
        <dbReference type="ARBA" id="ARBA00022989"/>
    </source>
</evidence>
<evidence type="ECO:0000256" key="10">
    <source>
        <dbReference type="ARBA" id="ARBA00023319"/>
    </source>
</evidence>
<keyword evidence="6" id="KW-0472">Membrane</keyword>
<dbReference type="GO" id="GO:0042102">
    <property type="term" value="P:positive regulation of T cell proliferation"/>
    <property type="evidence" value="ECO:0007669"/>
    <property type="project" value="TreeGrafter"/>
</dbReference>
<dbReference type="GO" id="GO:0071222">
    <property type="term" value="P:cellular response to lipopolysaccharide"/>
    <property type="evidence" value="ECO:0007669"/>
    <property type="project" value="TreeGrafter"/>
</dbReference>
<dbReference type="InParanoid" id="A0A674IW69"/>
<keyword evidence="2" id="KW-1003">Cell membrane</keyword>
<keyword evidence="14" id="KW-1185">Reference proteome</keyword>
<keyword evidence="10" id="KW-0393">Immunoglobulin domain</keyword>
<dbReference type="PANTHER" id="PTHR25466">
    <property type="entry name" value="T-LYMPHOCYTE ACTIVATION ANTIGEN"/>
    <property type="match status" value="1"/>
</dbReference>
<dbReference type="InterPro" id="IPR003599">
    <property type="entry name" value="Ig_sub"/>
</dbReference>
<dbReference type="Ensembl" id="ENSTMTT00000012334.1">
    <property type="protein sequence ID" value="ENSTMTP00000011937.1"/>
    <property type="gene ID" value="ENSTMTG00000008639.1"/>
</dbReference>
<dbReference type="InterPro" id="IPR051713">
    <property type="entry name" value="T-cell_Activation_Regulation"/>
</dbReference>
<reference evidence="13" key="1">
    <citation type="submission" date="2025-08" db="UniProtKB">
        <authorList>
            <consortium name="Ensembl"/>
        </authorList>
    </citation>
    <scope>IDENTIFICATION</scope>
</reference>
<evidence type="ECO:0000256" key="2">
    <source>
        <dbReference type="ARBA" id="ARBA00022475"/>
    </source>
</evidence>
<proteinExistence type="predicted"/>
<dbReference type="GeneTree" id="ENSGT00940000173301"/>
<keyword evidence="4" id="KW-0732">Signal</keyword>
<dbReference type="InterPro" id="IPR013783">
    <property type="entry name" value="Ig-like_fold"/>
</dbReference>
<dbReference type="InterPro" id="IPR013106">
    <property type="entry name" value="Ig_V-set"/>
</dbReference>
<feature type="compositionally biased region" description="Low complexity" evidence="11">
    <location>
        <begin position="212"/>
        <end position="227"/>
    </location>
</feature>
<keyword evidence="3" id="KW-0812">Transmembrane</keyword>
<name>A0A674IW69_9SAUR</name>
<evidence type="ECO:0000259" key="12">
    <source>
        <dbReference type="PROSITE" id="PS50835"/>
    </source>
</evidence>
<dbReference type="SUPFAM" id="SSF48726">
    <property type="entry name" value="Immunoglobulin"/>
    <property type="match status" value="1"/>
</dbReference>
<evidence type="ECO:0000256" key="6">
    <source>
        <dbReference type="ARBA" id="ARBA00023136"/>
    </source>
</evidence>
<feature type="compositionally biased region" description="Basic residues" evidence="11">
    <location>
        <begin position="198"/>
        <end position="211"/>
    </location>
</feature>
<evidence type="ECO:0000313" key="13">
    <source>
        <dbReference type="Ensembl" id="ENSTMTP00000011937.1"/>
    </source>
</evidence>
<reference evidence="13" key="2">
    <citation type="submission" date="2025-09" db="UniProtKB">
        <authorList>
            <consortium name="Ensembl"/>
        </authorList>
    </citation>
    <scope>IDENTIFICATION</scope>
</reference>
<sequence length="227" mass="25271">MGTQWRSPGTTRYQQLIINPPSLLPGSGGSPLLAVQDPRYQINQTESLSAPAGGSVTLPCAFTYPREIEPLGDVRIYWRLGFHGKFIYNHTEGFTHPDYGGRIVLVGDPRGSRTASIRIDQLRESDASEYVCHVMVQKNDGTWEQWRRHPGTNLTVTGAPIPCQSVCMSVSPWLCTHVGEGPRLDLTAPLISLSQPKPCRRTPPARRRRRSQPQPRRSGQPGRGQPR</sequence>
<dbReference type="InterPro" id="IPR007110">
    <property type="entry name" value="Ig-like_dom"/>
</dbReference>
<dbReference type="GO" id="GO:0042130">
    <property type="term" value="P:negative regulation of T cell proliferation"/>
    <property type="evidence" value="ECO:0007669"/>
    <property type="project" value="TreeGrafter"/>
</dbReference>
<evidence type="ECO:0000256" key="1">
    <source>
        <dbReference type="ARBA" id="ARBA00004251"/>
    </source>
</evidence>
<dbReference type="SMART" id="SM00409">
    <property type="entry name" value="IG"/>
    <property type="match status" value="1"/>
</dbReference>